<keyword evidence="2" id="KW-0732">Signal</keyword>
<reference evidence="4" key="3">
    <citation type="submission" date="2025-08" db="UniProtKB">
        <authorList>
            <consortium name="RefSeq"/>
        </authorList>
    </citation>
    <scope>IDENTIFICATION</scope>
    <source>
        <strain evidence="4">NI907</strain>
    </source>
</reference>
<dbReference type="Proteomes" id="UP000515153">
    <property type="component" value="Unplaced"/>
</dbReference>
<feature type="region of interest" description="Disordered" evidence="1">
    <location>
        <begin position="32"/>
        <end position="133"/>
    </location>
</feature>
<reference evidence="4" key="2">
    <citation type="submission" date="2019-10" db="EMBL/GenBank/DDBJ databases">
        <authorList>
            <consortium name="NCBI Genome Project"/>
        </authorList>
    </citation>
    <scope>NUCLEOTIDE SEQUENCE</scope>
    <source>
        <strain evidence="4">NI907</strain>
    </source>
</reference>
<protein>
    <submittedName>
        <fullName evidence="4">Uncharacterized protein</fullName>
    </submittedName>
</protein>
<proteinExistence type="predicted"/>
<dbReference type="GeneID" id="41964953"/>
<organism evidence="3 4">
    <name type="scientific">Pyricularia grisea</name>
    <name type="common">Crabgrass-specific blast fungus</name>
    <name type="synonym">Magnaporthe grisea</name>
    <dbReference type="NCBI Taxonomy" id="148305"/>
    <lineage>
        <taxon>Eukaryota</taxon>
        <taxon>Fungi</taxon>
        <taxon>Dikarya</taxon>
        <taxon>Ascomycota</taxon>
        <taxon>Pezizomycotina</taxon>
        <taxon>Sordariomycetes</taxon>
        <taxon>Sordariomycetidae</taxon>
        <taxon>Magnaporthales</taxon>
        <taxon>Pyriculariaceae</taxon>
        <taxon>Pyricularia</taxon>
    </lineage>
</organism>
<feature type="compositionally biased region" description="Basic residues" evidence="1">
    <location>
        <begin position="70"/>
        <end position="80"/>
    </location>
</feature>
<evidence type="ECO:0000313" key="3">
    <source>
        <dbReference type="Proteomes" id="UP000515153"/>
    </source>
</evidence>
<evidence type="ECO:0000256" key="1">
    <source>
        <dbReference type="SAM" id="MobiDB-lite"/>
    </source>
</evidence>
<dbReference type="AlphaFoldDB" id="A0A6P8ARY3"/>
<keyword evidence="3" id="KW-1185">Reference proteome</keyword>
<feature type="chain" id="PRO_5028085327" evidence="2">
    <location>
        <begin position="19"/>
        <end position="133"/>
    </location>
</feature>
<sequence>MRPSTFFATLTFALSVYAHTGNLQNHDISATRSTVGSSGKRLSVKGFAKQGIGRSTAHKKSGSHGPSNRAAHRNCHRRGGKLIARADNYDDDDDDAMSCVTDDQNSGEYLDLGDLEDGMWDDPGTDTEPCVED</sequence>
<feature type="signal peptide" evidence="2">
    <location>
        <begin position="1"/>
        <end position="18"/>
    </location>
</feature>
<evidence type="ECO:0000256" key="2">
    <source>
        <dbReference type="SAM" id="SignalP"/>
    </source>
</evidence>
<reference evidence="4" key="1">
    <citation type="journal article" date="2019" name="Mol. Biol. Evol.">
        <title>Blast fungal genomes show frequent chromosomal changes, gene gains and losses, and effector gene turnover.</title>
        <authorList>
            <person name="Gomez Luciano L.B."/>
            <person name="Jason Tsai I."/>
            <person name="Chuma I."/>
            <person name="Tosa Y."/>
            <person name="Chen Y.H."/>
            <person name="Li J.Y."/>
            <person name="Li M.Y."/>
            <person name="Jade Lu M.Y."/>
            <person name="Nakayashiki H."/>
            <person name="Li W.H."/>
        </authorList>
    </citation>
    <scope>NUCLEOTIDE SEQUENCE</scope>
    <source>
        <strain evidence="4">NI907</strain>
    </source>
</reference>
<evidence type="ECO:0000313" key="4">
    <source>
        <dbReference type="RefSeq" id="XP_030977657.1"/>
    </source>
</evidence>
<dbReference type="KEGG" id="pgri:PgNI_10069"/>
<accession>A0A6P8ARY3</accession>
<dbReference type="RefSeq" id="XP_030977657.1">
    <property type="nucleotide sequence ID" value="XM_031130045.1"/>
</dbReference>
<feature type="compositionally biased region" description="Acidic residues" evidence="1">
    <location>
        <begin position="111"/>
        <end position="133"/>
    </location>
</feature>
<name>A0A6P8ARY3_PYRGI</name>
<gene>
    <name evidence="4" type="ORF">PgNI_10069</name>
</gene>